<dbReference type="CDD" id="cd19540">
    <property type="entry name" value="LCL_NRPS-like"/>
    <property type="match status" value="1"/>
</dbReference>
<organism evidence="8 9">
    <name type="scientific">Thermobifida alba</name>
    <name type="common">Thermomonospora alba</name>
    <dbReference type="NCBI Taxonomy" id="53522"/>
    <lineage>
        <taxon>Bacteria</taxon>
        <taxon>Bacillati</taxon>
        <taxon>Actinomycetota</taxon>
        <taxon>Actinomycetes</taxon>
        <taxon>Streptosporangiales</taxon>
        <taxon>Nocardiopsidaceae</taxon>
        <taxon>Thermobifida</taxon>
    </lineage>
</organism>
<keyword evidence="3" id="KW-0597">Phosphoprotein</keyword>
<gene>
    <name evidence="8" type="ORF">FOF52_08945</name>
</gene>
<feature type="domain" description="Carrier" evidence="7">
    <location>
        <begin position="3519"/>
        <end position="3593"/>
    </location>
</feature>
<dbReference type="Pfam" id="PF13193">
    <property type="entry name" value="AMP-binding_C"/>
    <property type="match status" value="3"/>
</dbReference>
<dbReference type="Pfam" id="PF00550">
    <property type="entry name" value="PP-binding"/>
    <property type="match status" value="3"/>
</dbReference>
<evidence type="ECO:0000256" key="2">
    <source>
        <dbReference type="ARBA" id="ARBA00022450"/>
    </source>
</evidence>
<evidence type="ECO:0000256" key="1">
    <source>
        <dbReference type="ARBA" id="ARBA00001957"/>
    </source>
</evidence>
<dbReference type="Gene3D" id="3.30.300.30">
    <property type="match status" value="3"/>
</dbReference>
<dbReference type="Gene3D" id="3.40.50.1820">
    <property type="entry name" value="alpha/beta hydrolase"/>
    <property type="match status" value="1"/>
</dbReference>
<dbReference type="Gene3D" id="2.30.38.10">
    <property type="entry name" value="Luciferase, Domain 3"/>
    <property type="match status" value="3"/>
</dbReference>
<dbReference type="PROSITE" id="PS00455">
    <property type="entry name" value="AMP_BINDING"/>
    <property type="match status" value="3"/>
</dbReference>
<dbReference type="PANTHER" id="PTHR45527">
    <property type="entry name" value="NONRIBOSOMAL PEPTIDE SYNTHETASE"/>
    <property type="match status" value="1"/>
</dbReference>
<dbReference type="InterPro" id="IPR023213">
    <property type="entry name" value="CAT-like_dom_sf"/>
</dbReference>
<dbReference type="Gene3D" id="3.40.50.980">
    <property type="match status" value="6"/>
</dbReference>
<dbReference type="InterPro" id="IPR020845">
    <property type="entry name" value="AMP-binding_CS"/>
</dbReference>
<evidence type="ECO:0000313" key="8">
    <source>
        <dbReference type="EMBL" id="UPT21071.1"/>
    </source>
</evidence>
<dbReference type="Proteomes" id="UP000832041">
    <property type="component" value="Chromosome"/>
</dbReference>
<dbReference type="Pfam" id="PF00501">
    <property type="entry name" value="AMP-binding"/>
    <property type="match status" value="3"/>
</dbReference>
<dbReference type="InterPro" id="IPR036736">
    <property type="entry name" value="ACP-like_sf"/>
</dbReference>
<feature type="compositionally biased region" description="Basic and acidic residues" evidence="6">
    <location>
        <begin position="943"/>
        <end position="957"/>
    </location>
</feature>
<dbReference type="CDD" id="cd19543">
    <property type="entry name" value="DCL_NRPS"/>
    <property type="match status" value="1"/>
</dbReference>
<sequence length="3624" mass="386898">MPDTPTTRLPLTGAQAGVWYAQRIEPDSPVFNVGQYTDIPTAVDTDRFTRAVAAVVRDSDALRSRPVDVDGDAVQEVAADGTVPVDVRDLTAAADPEHAAVEWMRRDMAVPADPGAGDPLVRYALLRVGERRWFWYQRYHHILVDAYAVTLLARRVAEVYTALGRGQQPPPSRFGTLADVVADETAYAASPRCAADRAHWAELLGDGSEPALLSQEPPAPHAGALRDRAALGADVFAGLAALGERTGATWAEAVIAGYAAYVHRMTGADDVVLGSPVMGRLGTAALRTPAMVVNVLPLRLRVRPGDTVEQVVSATAAVLRDLRAHQRYRAEWLRRDLAALGSDRMLFGPEINVKVFDYALSFDGTAATTVTLSEGPVDDLALSVYRAPDGGLLLEANANEHRYDTAAVRARLAEIVRLLRSAAAAAPHTPVAALDLAGTDTGVHATPPAEHNPPPVTRLLARLADDDPDATAVVADGRRVSRAELLDRVDRMARLLRERGVGPERTVALALPRSLDLLVALFAVLRAGGAYVHLDAAHPAERLAHVVADTRPTAVLTRPDFGAALPDPGNARVVDLADPAVRARLAELADADAPPLPEPWPDSAAYVIHTSGTTGRPKGVVVEHRALANLAAAQRRLLFGGAEGRLRLAHTGSFGFDASWEPLLGLLHGHELHLLGEEHVHDHARLGAYVAEHGIDHLDSTPTYLRGLLDSGQLRHVPQLLSFGGEACPDELWHTLRSLPGTRALNYYGPTENTVDALAADVADSDTPTVGRPLPGVAIRVLDGALRPVPVGVPGELYLAGAQLARGYADRPGLTAQRFVADPHGAPGDRMYRTGDRVRLRPDGQVDYLGRTDTQVQVRGFRVEVEEVEAAAETHPDVARCAVAAHTAASGAVRLTAYAVPRDGRTPNPEQVRAHLAERLPGYMVPAAVVLLDHLPVTTGGKLDRRALPDPGEHTDAGRGAAATPRQRTLLALFREVLGHGTAGVHDDFFRLGGDSITAIQLVNRARSAGLALRVRDVFDRPTVARLAAVAVPSTGAGDTADDPVGDLTPTPLMADLLDRGAPSPRFTQTQVLSVPAGLTEDVLADALAALVRHHDALRLRATGTALEILGADAVPDDLLHRVDAAGLDDTAVSEAVHAQTAAAADRIDLSRGRTLAAVWFDRGPHRPGRLLLRVHHLAVDGVSWRILGPDLRAAVEARTQDRPVALEPAGTSLRRWTRLLAEEARRPERAAELDHWRSTVDPAAHRPLGRRPLGDADTVAVRRRTEQTLPADLSAAVLTGIGPALGAGVEEVLLTALAVAATRLRTRRGEPDGGVLVEVEGHGRRELAVPADVSRTVGWFTTAHPVRLAPGRTADAGRALALVKETLRSVPGDGLGYGLLRRLNPDTAPALADAARPDVLFNYLGRFGTPAETPWEVVPDTADLALDEDPAQRLTHGLEVGVLARETLRGPELSVTWRWADGVHDTDEVAGLAEEFTAALRALAEHAADPGVCTLTPSDVPLVDLDQARIDRVARAWAERADVARPRVVDLWPPTPLQAGLVFHSLYDGGRDAYTTQSCTEVSGPLDADRLRGAAAELLRRHPSLRVGFWSDGADPVQFVPEEVALRWRTVDLTGLDPAAQEARCAAERAAQRAERFDLAHPPLIRFVLLRLAPDRHRLVVTDHHTLLDGWSTPLFLRELFTLYADPAAPRPTATFRDHLAWLAARDTDAADRAWRDELAGLPGPLLLAPDADPHGADTPQEELLAELDEADSTRLAETARSLGVTVNTVVQAAWGLLLAGLTGRDDVVFGATVSGRPAELDGVEHILGLFSNTVAVRVRAHPARTVADLLTDLQRRQAALAEHHHVGLTRLQEIAGAAPLFDTLLVFENFPHRDSLAAEDYAGARLRDVEVEDATHYPVSVNVFPGQRLRLRLCHRPDAVSAAQAAELLERFRTVLVRIGADPGGRVSGVEVLSGRERRRLLREWNATGREVTASEPAEAVAVWAGRTPDAVAVRCGGVEWSYARLGAEVDRLARLLVTRRVRPGQVVAVALPRVPELVAALVAVQRVGGVYLPLDPEFPAERLTHMLTDSRAVLLVATAETAARHGADVPVLLLEDTAEAPDAVLPAGLPADRAAYVLYTSGSTGRPKGVVVSQRNLANVLTDMAERVPLAPGDRWLAVTTVSFDISALELYLPLLAGATVVLADADTVRDPGNLAELVRSSGATVMQATPTLWQLLTEHAPDAITGLRVLVGGEAVPAPLADLLARRTTAAHNVYGPTETTIWSTAALLRPDEPVTIGGPMANTRVYVLDGGLRPVPPGVAGELYIAGEGVALGYHGRFGLSAERFVADPFGPPGSRMYRTGDLARWREDGRLDFLGRSDFQVKIRGFRVELGEIETALLHQPGVAQAVVAAREDTPGDQRLVGYVVPGPDGDPDPAVLRAALAETLPASMVPAAVVVLDALPLTANGKVDRAALPAPDPAAGAPDTGREPATAHEEITCQVFAEVLGLGKVAADADFFALGGHSLLATRAVARLRALLGADVGVRDLFEAPTPAAFARRLTTAADHRPVVTRRAAGEPPVLSHAQRRLWLIEQVHQTRGAYNVPLAVHVADPLDLDVLRAAVRDLVERHEVLRTLVRPGADGPEPVLLPAAEAPVDVAAVHATGPVADLLADLTAEPFDLAAQIPIRVRLVTGASVDGCVLHLVCHHTAADEWSFGPLLRDLDTAYRARAAGHAPDWAPLPAQYADYAATLHAWLGDAEDPDSPLCRQLDHWQQALRDLPDELALPTDRSRPPTASHRGGLVQVDLDPDLAEAVRRLAAEHGVTVFMVVQAAVAVLLHRLGAGDDIPLGSPVADRADEAVHDAVGFFLNTLVLRVDLSGDPDFAALLDRVRAVDLAAFAHADAPFDAMVDRLRPARSVSRHPLFQTMVSHQRRPAGTDRLFGSATRLVETPLDTAKFDLEFAFVEDAHGGTRIALNYAADLFDHAGAERLAERLLLVLEHVCADPGGRVSGVEVLSGRERRRLLREWNATGREVTASEPAEAVAVWAGRTPDAVAVRCGGVEWSYARLGAEVDRLARLLVTRRVRPGQVVAVALPRVPELVAALVAVQRVGGVYLPLDPEFPAERLTHMLTDSDAVVLLTTRTLAKTLPAETERLLVDDPDLRPDPAAALPERLPAGRAAYVLYTSGSTGRPKGVVVSQRNLANVLTDMAERVPLTGSDRWLAVTTVSFDISALELYLPLLAGATVVLADADTVRDPAALAGLMAAEDPTVMQATPTLWQMLADTDPRALRGLRVLVGGEALPAALADTLAAHAETVTNVYGPTETTIWSTADRVDAGEPVTIGGPMANTRVYVLDGGLRPVPPGVAGELYIAGEGVALGYHGRFGLSAERFVADPFGPPGSRMYRTGDLARWREDGRLDFLGRSDFQVKIRGFRVELGEIETALSRVDGVAQAVVVARDDGSGHQRLVGYAVATRPLDSADLRAALAETLPAHLVPSAFVLLDALPLTANGKVDRAALPAPDPAAGAPDTGREPATEAEAALCAVYAEVLGLEKVGADADFFALGGDSVLSLRLVNGARRAGWEITGQQVFQNPVVAALAALARPLAEEEPQPAPAEPLVSLDATQLDQLESLWRRRR</sequence>
<dbReference type="SUPFAM" id="SSF52777">
    <property type="entry name" value="CoA-dependent acyltransferases"/>
    <property type="match status" value="8"/>
</dbReference>
<dbReference type="InterPro" id="IPR029058">
    <property type="entry name" value="AB_hydrolase_fold"/>
</dbReference>
<name>A0ABY4L059_THEAE</name>
<dbReference type="NCBIfam" id="TIGR01720">
    <property type="entry name" value="NRPS-para261"/>
    <property type="match status" value="1"/>
</dbReference>
<feature type="compositionally biased region" description="Low complexity" evidence="6">
    <location>
        <begin position="2457"/>
        <end position="2469"/>
    </location>
</feature>
<evidence type="ECO:0000256" key="5">
    <source>
        <dbReference type="ARBA" id="ARBA00023194"/>
    </source>
</evidence>
<dbReference type="Gene3D" id="3.30.559.10">
    <property type="entry name" value="Chloramphenicol acetyltransferase-like domain"/>
    <property type="match status" value="4"/>
</dbReference>
<evidence type="ECO:0000256" key="4">
    <source>
        <dbReference type="ARBA" id="ARBA00022737"/>
    </source>
</evidence>
<dbReference type="PROSITE" id="PS50075">
    <property type="entry name" value="CARRIER"/>
    <property type="match status" value="3"/>
</dbReference>
<dbReference type="Gene3D" id="3.30.559.30">
    <property type="entry name" value="Nonribosomal peptide synthetase, condensation domain"/>
    <property type="match status" value="4"/>
</dbReference>
<dbReference type="SUPFAM" id="SSF47336">
    <property type="entry name" value="ACP-like"/>
    <property type="match status" value="3"/>
</dbReference>
<protein>
    <submittedName>
        <fullName evidence="8">Amino acid adenylation domain-containing protein</fullName>
    </submittedName>
</protein>
<feature type="domain" description="Carrier" evidence="7">
    <location>
        <begin position="961"/>
        <end position="1035"/>
    </location>
</feature>
<reference evidence="8 9" key="1">
    <citation type="submission" date="2020-04" db="EMBL/GenBank/DDBJ databases">
        <title>Thermobifida alba genome sequencing and assembly.</title>
        <authorList>
            <person name="Luzics S."/>
            <person name="Horvath B."/>
            <person name="Nagy I."/>
            <person name="Toth A."/>
            <person name="Nagy I."/>
            <person name="Kukolya J."/>
        </authorList>
    </citation>
    <scope>NUCLEOTIDE SEQUENCE [LARGE SCALE GENOMIC DNA]</scope>
    <source>
        <strain evidence="8 9">DSM 43795</strain>
    </source>
</reference>
<accession>A0ABY4L059</accession>
<dbReference type="PROSITE" id="PS00012">
    <property type="entry name" value="PHOSPHOPANTETHEINE"/>
    <property type="match status" value="3"/>
</dbReference>
<dbReference type="InterPro" id="IPR025110">
    <property type="entry name" value="AMP-bd_C"/>
</dbReference>
<keyword evidence="5" id="KW-0045">Antibiotic biosynthesis</keyword>
<dbReference type="CDD" id="cd12116">
    <property type="entry name" value="A_NRPS_Ta1_like"/>
    <property type="match status" value="2"/>
</dbReference>
<keyword evidence="9" id="KW-1185">Reference proteome</keyword>
<dbReference type="InterPro" id="IPR010071">
    <property type="entry name" value="AA_adenyl_dom"/>
</dbReference>
<feature type="region of interest" description="Disordered" evidence="6">
    <location>
        <begin position="2457"/>
        <end position="2477"/>
    </location>
</feature>
<feature type="domain" description="Carrier" evidence="7">
    <location>
        <begin position="2474"/>
        <end position="2549"/>
    </location>
</feature>
<proteinExistence type="predicted"/>
<dbReference type="InterPro" id="IPR020806">
    <property type="entry name" value="PKS_PP-bd"/>
</dbReference>
<dbReference type="InterPro" id="IPR001242">
    <property type="entry name" value="Condensation_dom"/>
</dbReference>
<dbReference type="InterPro" id="IPR006162">
    <property type="entry name" value="Ppantetheine_attach_site"/>
</dbReference>
<feature type="region of interest" description="Disordered" evidence="6">
    <location>
        <begin position="943"/>
        <end position="963"/>
    </location>
</feature>
<dbReference type="Gene3D" id="1.10.1200.10">
    <property type="entry name" value="ACP-like"/>
    <property type="match status" value="2"/>
</dbReference>
<dbReference type="InterPro" id="IPR009081">
    <property type="entry name" value="PP-bd_ACP"/>
</dbReference>
<dbReference type="InterPro" id="IPR010060">
    <property type="entry name" value="NRPS_synth"/>
</dbReference>
<dbReference type="InterPro" id="IPR045851">
    <property type="entry name" value="AMP-bd_C_sf"/>
</dbReference>
<evidence type="ECO:0000256" key="6">
    <source>
        <dbReference type="SAM" id="MobiDB-lite"/>
    </source>
</evidence>
<dbReference type="SUPFAM" id="SSF56801">
    <property type="entry name" value="Acetyl-CoA synthetase-like"/>
    <property type="match status" value="3"/>
</dbReference>
<dbReference type="NCBIfam" id="NF003417">
    <property type="entry name" value="PRK04813.1"/>
    <property type="match status" value="3"/>
</dbReference>
<feature type="region of interest" description="Disordered" evidence="6">
    <location>
        <begin position="2768"/>
        <end position="2787"/>
    </location>
</feature>
<dbReference type="CDD" id="cd05930">
    <property type="entry name" value="A_NRPS"/>
    <property type="match status" value="1"/>
</dbReference>
<dbReference type="RefSeq" id="WP_282573983.1">
    <property type="nucleotide sequence ID" value="NZ_CP051627.1"/>
</dbReference>
<dbReference type="EMBL" id="CP051627">
    <property type="protein sequence ID" value="UPT21071.1"/>
    <property type="molecule type" value="Genomic_DNA"/>
</dbReference>
<dbReference type="Pfam" id="PF00668">
    <property type="entry name" value="Condensation"/>
    <property type="match status" value="4"/>
</dbReference>
<keyword evidence="4" id="KW-0677">Repeat</keyword>
<dbReference type="InterPro" id="IPR000873">
    <property type="entry name" value="AMP-dep_synth/lig_dom"/>
</dbReference>
<evidence type="ECO:0000313" key="9">
    <source>
        <dbReference type="Proteomes" id="UP000832041"/>
    </source>
</evidence>
<dbReference type="SMART" id="SM00823">
    <property type="entry name" value="PKS_PP"/>
    <property type="match status" value="3"/>
</dbReference>
<dbReference type="PANTHER" id="PTHR45527:SF1">
    <property type="entry name" value="FATTY ACID SYNTHASE"/>
    <property type="match status" value="1"/>
</dbReference>
<evidence type="ECO:0000259" key="7">
    <source>
        <dbReference type="PROSITE" id="PS50075"/>
    </source>
</evidence>
<comment type="cofactor">
    <cofactor evidence="1">
        <name>pantetheine 4'-phosphate</name>
        <dbReference type="ChEBI" id="CHEBI:47942"/>
    </cofactor>
</comment>
<keyword evidence="2" id="KW-0596">Phosphopantetheine</keyword>
<evidence type="ECO:0000256" key="3">
    <source>
        <dbReference type="ARBA" id="ARBA00022553"/>
    </source>
</evidence>
<dbReference type="NCBIfam" id="TIGR01733">
    <property type="entry name" value="AA-adenyl-dom"/>
    <property type="match status" value="3"/>
</dbReference>